<keyword evidence="1" id="KW-0472">Membrane</keyword>
<evidence type="ECO:0000256" key="1">
    <source>
        <dbReference type="SAM" id="Phobius"/>
    </source>
</evidence>
<gene>
    <name evidence="2" type="ORF">NPA36_02710</name>
</gene>
<reference evidence="2" key="1">
    <citation type="submission" date="2022-07" db="EMBL/GenBank/DDBJ databases">
        <authorList>
            <person name="Jung M.-Y."/>
            <person name="Lee M."/>
        </authorList>
    </citation>
    <scope>NUCLEOTIDE SEQUENCE</scope>
    <source>
        <strain evidence="2">S8</strain>
    </source>
</reference>
<keyword evidence="3" id="KW-1185">Reference proteome</keyword>
<feature type="transmembrane region" description="Helical" evidence="1">
    <location>
        <begin position="35"/>
        <end position="56"/>
    </location>
</feature>
<accession>A0ABT1WLQ2</accession>
<feature type="transmembrane region" description="Helical" evidence="1">
    <location>
        <begin position="6"/>
        <end position="28"/>
    </location>
</feature>
<dbReference type="Proteomes" id="UP001059480">
    <property type="component" value="Unassembled WGS sequence"/>
</dbReference>
<keyword evidence="1" id="KW-1133">Transmembrane helix</keyword>
<dbReference type="RefSeq" id="WP_256944567.1">
    <property type="nucleotide sequence ID" value="NZ_JANHNZ010000002.1"/>
</dbReference>
<organism evidence="2 3">
    <name type="scientific">Granulicatella seriolae</name>
    <dbReference type="NCBI Taxonomy" id="2967226"/>
    <lineage>
        <taxon>Bacteria</taxon>
        <taxon>Bacillati</taxon>
        <taxon>Bacillota</taxon>
        <taxon>Bacilli</taxon>
        <taxon>Lactobacillales</taxon>
        <taxon>Carnobacteriaceae</taxon>
        <taxon>Granulicatella</taxon>
    </lineage>
</organism>
<keyword evidence="1" id="KW-0812">Transmembrane</keyword>
<sequence>MSLGQLIIGWFYYGIFYMGLSIAATLMINRAVKKLWLSPLLINALAILILLGSRALNLIPESSVGFSIYFVYMPIVVASVFCNLVIGLYRHYQKSRAFK</sequence>
<evidence type="ECO:0000313" key="2">
    <source>
        <dbReference type="EMBL" id="MCQ9209452.1"/>
    </source>
</evidence>
<dbReference type="EMBL" id="JANHNZ010000002">
    <property type="protein sequence ID" value="MCQ9209452.1"/>
    <property type="molecule type" value="Genomic_DNA"/>
</dbReference>
<feature type="transmembrane region" description="Helical" evidence="1">
    <location>
        <begin position="68"/>
        <end position="89"/>
    </location>
</feature>
<proteinExistence type="predicted"/>
<reference evidence="2" key="3">
    <citation type="journal article" date="2023" name="Microbiol. Resour. Announc.">
        <title>Draft Genome Sequence of Granulicatella sp. Strain S8, Isolated from a Marine Fish, Seriola quinqueradiata.</title>
        <authorList>
            <person name="Lee M."/>
            <person name="Farooq A."/>
            <person name="Jeong J.B."/>
            <person name="Jung M.Y."/>
        </authorList>
    </citation>
    <scope>NUCLEOTIDE SEQUENCE</scope>
    <source>
        <strain evidence="2">S8</strain>
    </source>
</reference>
<protein>
    <submittedName>
        <fullName evidence="2">Uncharacterized protein</fullName>
    </submittedName>
</protein>
<comment type="caution">
    <text evidence="2">The sequence shown here is derived from an EMBL/GenBank/DDBJ whole genome shotgun (WGS) entry which is preliminary data.</text>
</comment>
<evidence type="ECO:0000313" key="3">
    <source>
        <dbReference type="Proteomes" id="UP001059480"/>
    </source>
</evidence>
<name>A0ABT1WLQ2_9LACT</name>
<reference evidence="2" key="2">
    <citation type="journal article" date="2023" name="Curr. Microbiol.">
        <title>Granulicatella seriolae sp. nov., a Novel Facultative Anaerobe Isolated from Yellowtail Marine Fish.</title>
        <authorList>
            <person name="Lee M."/>
            <person name="Choi Y.J."/>
            <person name="Farooq A."/>
            <person name="Jeong J.B."/>
            <person name="Jung M.Y."/>
        </authorList>
    </citation>
    <scope>NUCLEOTIDE SEQUENCE</scope>
    <source>
        <strain evidence="2">S8</strain>
    </source>
</reference>